<feature type="domain" description="RabBD" evidence="1">
    <location>
        <begin position="54"/>
        <end position="120"/>
    </location>
</feature>
<gene>
    <name evidence="2" type="ORF">DSTB1V02_LOCUS6859</name>
</gene>
<proteinExistence type="predicted"/>
<dbReference type="EMBL" id="CAJPEV010001305">
    <property type="protein sequence ID" value="CAG0891960.1"/>
    <property type="molecule type" value="Genomic_DNA"/>
</dbReference>
<dbReference type="OrthoDB" id="270970at2759"/>
<dbReference type="PROSITE" id="PS50916">
    <property type="entry name" value="RABBD"/>
    <property type="match status" value="1"/>
</dbReference>
<protein>
    <recommendedName>
        <fullName evidence="1">RabBD domain-containing protein</fullName>
    </recommendedName>
</protein>
<keyword evidence="3" id="KW-1185">Reference proteome</keyword>
<dbReference type="GO" id="GO:0031267">
    <property type="term" value="F:small GTPase binding"/>
    <property type="evidence" value="ECO:0007669"/>
    <property type="project" value="InterPro"/>
</dbReference>
<dbReference type="GO" id="GO:0006886">
    <property type="term" value="P:intracellular protein transport"/>
    <property type="evidence" value="ECO:0007669"/>
    <property type="project" value="InterPro"/>
</dbReference>
<dbReference type="Proteomes" id="UP000677054">
    <property type="component" value="Unassembled WGS sequence"/>
</dbReference>
<dbReference type="InterPro" id="IPR013083">
    <property type="entry name" value="Znf_RING/FYVE/PHD"/>
</dbReference>
<dbReference type="AlphaFoldDB" id="A0A7R8XCG8"/>
<evidence type="ECO:0000313" key="2">
    <source>
        <dbReference type="EMBL" id="CAD7247020.1"/>
    </source>
</evidence>
<dbReference type="Gene3D" id="3.30.40.10">
    <property type="entry name" value="Zinc/RING finger domain, C3HC4 (zinc finger)"/>
    <property type="match status" value="1"/>
</dbReference>
<dbReference type="InterPro" id="IPR010911">
    <property type="entry name" value="Rab_BD"/>
</dbReference>
<sequence length="120" mass="13512">MPSACCFFECSAFVKAEPSGSVTAGLDGCPRERRIRFRAEESAGWSVKSGQNRLGKVQPLSEEEQQAILKVVQRAETLEKAEQQRIGQVPLPFLSSFLATPSECKPKKMERKREREVIRK</sequence>
<evidence type="ECO:0000259" key="1">
    <source>
        <dbReference type="PROSITE" id="PS50916"/>
    </source>
</evidence>
<evidence type="ECO:0000313" key="3">
    <source>
        <dbReference type="Proteomes" id="UP000677054"/>
    </source>
</evidence>
<name>A0A7R8XCG8_9CRUS</name>
<dbReference type="EMBL" id="LR900822">
    <property type="protein sequence ID" value="CAD7247020.1"/>
    <property type="molecule type" value="Genomic_DNA"/>
</dbReference>
<accession>A0A7R8XCG8</accession>
<reference evidence="2" key="1">
    <citation type="submission" date="2020-11" db="EMBL/GenBank/DDBJ databases">
        <authorList>
            <person name="Tran Van P."/>
        </authorList>
    </citation>
    <scope>NUCLEOTIDE SEQUENCE</scope>
</reference>
<organism evidence="2">
    <name type="scientific">Darwinula stevensoni</name>
    <dbReference type="NCBI Taxonomy" id="69355"/>
    <lineage>
        <taxon>Eukaryota</taxon>
        <taxon>Metazoa</taxon>
        <taxon>Ecdysozoa</taxon>
        <taxon>Arthropoda</taxon>
        <taxon>Crustacea</taxon>
        <taxon>Oligostraca</taxon>
        <taxon>Ostracoda</taxon>
        <taxon>Podocopa</taxon>
        <taxon>Podocopida</taxon>
        <taxon>Darwinulocopina</taxon>
        <taxon>Darwinuloidea</taxon>
        <taxon>Darwinulidae</taxon>
        <taxon>Darwinula</taxon>
    </lineage>
</organism>